<name>L1KQ36_9ACTN</name>
<comment type="caution">
    <text evidence="2">The sequence shown here is derived from an EMBL/GenBank/DDBJ whole genome shotgun (WGS) entry which is preliminary data.</text>
</comment>
<dbReference type="PATRIC" id="fig|698759.3.peg.6822"/>
<protein>
    <submittedName>
        <fullName evidence="2">Uncharacterized protein</fullName>
    </submittedName>
</protein>
<evidence type="ECO:0000313" key="3">
    <source>
        <dbReference type="Proteomes" id="UP000010411"/>
    </source>
</evidence>
<evidence type="ECO:0000256" key="1">
    <source>
        <dbReference type="SAM" id="MobiDB-lite"/>
    </source>
</evidence>
<feature type="region of interest" description="Disordered" evidence="1">
    <location>
        <begin position="24"/>
        <end position="57"/>
    </location>
</feature>
<reference evidence="2 3" key="1">
    <citation type="submission" date="2012-11" db="EMBL/GenBank/DDBJ databases">
        <authorList>
            <person name="Huguet-Tapia J.C."/>
            <person name="Durkin A.S."/>
            <person name="Pettis G.S."/>
            <person name="Badger J.H."/>
        </authorList>
    </citation>
    <scope>NUCLEOTIDE SEQUENCE [LARGE SCALE GENOMIC DNA]</scope>
    <source>
        <strain evidence="2 3">91-03</strain>
    </source>
</reference>
<organism evidence="2 3">
    <name type="scientific">Streptomyces ipomoeae 91-03</name>
    <dbReference type="NCBI Taxonomy" id="698759"/>
    <lineage>
        <taxon>Bacteria</taxon>
        <taxon>Bacillati</taxon>
        <taxon>Actinomycetota</taxon>
        <taxon>Actinomycetes</taxon>
        <taxon>Kitasatosporales</taxon>
        <taxon>Streptomycetaceae</taxon>
        <taxon>Streptomyces</taxon>
    </lineage>
</organism>
<dbReference type="EMBL" id="AEJC01000515">
    <property type="protein sequence ID" value="EKX62488.1"/>
    <property type="molecule type" value="Genomic_DNA"/>
</dbReference>
<dbReference type="RefSeq" id="WP_009328037.1">
    <property type="nucleotide sequence ID" value="NZ_AEJC01000515.1"/>
</dbReference>
<evidence type="ECO:0000313" key="2">
    <source>
        <dbReference type="EMBL" id="EKX62488.1"/>
    </source>
</evidence>
<dbReference type="Proteomes" id="UP000010411">
    <property type="component" value="Unassembled WGS sequence"/>
</dbReference>
<keyword evidence="3" id="KW-1185">Reference proteome</keyword>
<sequence>MNEQLEWGFARPEAVAVTGKALVGGTPSSASPGGWMAFRPTPVTGTSVEVGADGAAR</sequence>
<dbReference type="AlphaFoldDB" id="L1KQ36"/>
<gene>
    <name evidence="2" type="ORF">STRIP9103_00223</name>
</gene>
<proteinExistence type="predicted"/>
<accession>L1KQ36</accession>